<sequence>MRLVFDLQVCQGDARHGDAAQDARALLMGLVRGQGQHEITVVLSAHFGETVEPLRAWLDSAPSCRVAVWSAPASGLAAELLREAYIASLEPDWILLPSLLDDDARDAVASIGRFHAQPTAVLLRDPGSASLLPGFVSQRWQQRRLDDLRRADLVLAQSPTTASMAIDFLGFEDEQVFTLAGQDELNAGGDWDLVALRVWAELARCHKPRIQQQVRGERLHLAYVLPQPPSQELPGQDMDLIRELVRWYEVDVIVKVPQVLNGDDIRVHGGLLSIDEFRHSAAGYHRVLYSVANTDGCAPILDLLREFPGVIVLRDFFLAGVQERDEATRLRPHAWTRALALAHGYPAVAERHRSGTTGAIAAYPANLPVLQDALGVIVQDRRSLALADHWYGTGTSRDWELIAPVRWQERSVGRSAARAALGLDPGALVVSAFAGAGDDGELALRLLAAWRVSPLSRQEGACLVFVGAQTDECAGRLRRAVLQASCRAHVMMTGRITSGEYRNWLVATDIAVQLQSFGSAKGNEAILDCLSAGAATVVNAVDGLVALDDQVALQLPVDISQEQLAQALVDLSIDGARRRTMVEAAWRFIQNRHHPRRGAQRYAEALERFYARTHHRVPHHLAALDLEGDLAAVAVAYNRNHPPAPRPRQLLFDVSEMVQRDARTGIQRVVRAILSEWLRSPPEGYVVEPVYATTDRQGFRYARRYTTGYLGIPGDWADDELVEAWEGDVFVAVDLQPVLLPAQAFTLRDWRNRGVRTAAVVYDLLPLLLADHFPPSTYGTFLDWLKTVVQLDVLVGGSKAVADDILDWLQTMNPVRSRPLSVGWYHNGADINQSEPSGGLPHDADAVLRQLHSRPSFLMVGTIEPRKGHAQVLAGFEQLWRDGTDANLVIVGKEGWMVHELMTALRGHPQLQQRLFLLEGASDEYLEAIYGACACLIAASEGEGFGLPLIEAAHHHLAILARDIPVFREVAGEHASYFPDETDATVLALALRDWLESYNAGQHTRSEGLRYLTWRESARQLWDAINNGGRDGGRNVHWSTRSQDDYVFWGSDRRLNTTCGTRRQRDISTTGNRGFLFFGPYQKLRAGTYRLTVTGWIGHMTGDEYLDVCGAAGTRTLFRQDLVAEASAGTLELGGLVVVDEEIDDFEIRFFVTEDTRCSVAAIRIERLPDATRVEAAVSGRANSLQLMASAYDK</sequence>
<feature type="domain" description="Glycosyl transferase family 1" evidence="1">
    <location>
        <begin position="853"/>
        <end position="1000"/>
    </location>
</feature>
<dbReference type="CDD" id="cd03809">
    <property type="entry name" value="GT4_MtfB-like"/>
    <property type="match status" value="1"/>
</dbReference>
<dbReference type="PANTHER" id="PTHR46401:SF9">
    <property type="entry name" value="MANNOSYLTRANSFERASE A"/>
    <property type="match status" value="1"/>
</dbReference>
<proteinExistence type="predicted"/>
<dbReference type="PANTHER" id="PTHR46401">
    <property type="entry name" value="GLYCOSYLTRANSFERASE WBBK-RELATED"/>
    <property type="match status" value="1"/>
</dbReference>
<dbReference type="GO" id="GO:0016757">
    <property type="term" value="F:glycosyltransferase activity"/>
    <property type="evidence" value="ECO:0007669"/>
    <property type="project" value="InterPro"/>
</dbReference>
<keyword evidence="2" id="KW-0808">Transferase</keyword>
<dbReference type="AlphaFoldDB" id="A0A560FXF9"/>
<dbReference type="Gene3D" id="3.40.50.2000">
    <property type="entry name" value="Glycogen Phosphorylase B"/>
    <property type="match status" value="2"/>
</dbReference>
<evidence type="ECO:0000313" key="2">
    <source>
        <dbReference type="EMBL" id="TWB26313.1"/>
    </source>
</evidence>
<dbReference type="EMBL" id="VITO01000008">
    <property type="protein sequence ID" value="TWB26313.1"/>
    <property type="molecule type" value="Genomic_DNA"/>
</dbReference>
<accession>A0A560FXF9</accession>
<dbReference type="SUPFAM" id="SSF53756">
    <property type="entry name" value="UDP-Glycosyltransferase/glycogen phosphorylase"/>
    <property type="match status" value="2"/>
</dbReference>
<name>A0A560FXF9_9PROT</name>
<dbReference type="RefSeq" id="WP_145617540.1">
    <property type="nucleotide sequence ID" value="NZ_JAYNFR010000006.1"/>
</dbReference>
<dbReference type="Pfam" id="PF00534">
    <property type="entry name" value="Glycos_transf_1"/>
    <property type="match status" value="1"/>
</dbReference>
<dbReference type="Proteomes" id="UP000316545">
    <property type="component" value="Unassembled WGS sequence"/>
</dbReference>
<gene>
    <name evidence="2" type="ORF">FBZ88_10877</name>
</gene>
<evidence type="ECO:0000259" key="1">
    <source>
        <dbReference type="Pfam" id="PF00534"/>
    </source>
</evidence>
<dbReference type="InterPro" id="IPR001296">
    <property type="entry name" value="Glyco_trans_1"/>
</dbReference>
<protein>
    <submittedName>
        <fullName evidence="2">Glycosyl transferase family 1</fullName>
    </submittedName>
</protein>
<evidence type="ECO:0000313" key="3">
    <source>
        <dbReference type="Proteomes" id="UP000316545"/>
    </source>
</evidence>
<keyword evidence="3" id="KW-1185">Reference proteome</keyword>
<organism evidence="2 3">
    <name type="scientific">Nitrospirillum amazonense</name>
    <dbReference type="NCBI Taxonomy" id="28077"/>
    <lineage>
        <taxon>Bacteria</taxon>
        <taxon>Pseudomonadati</taxon>
        <taxon>Pseudomonadota</taxon>
        <taxon>Alphaproteobacteria</taxon>
        <taxon>Rhodospirillales</taxon>
        <taxon>Azospirillaceae</taxon>
        <taxon>Nitrospirillum</taxon>
    </lineage>
</organism>
<comment type="caution">
    <text evidence="2">The sequence shown here is derived from an EMBL/GenBank/DDBJ whole genome shotgun (WGS) entry which is preliminary data.</text>
</comment>
<reference evidence="2 3" key="1">
    <citation type="submission" date="2019-06" db="EMBL/GenBank/DDBJ databases">
        <title>Genomic Encyclopedia of Type Strains, Phase IV (KMG-V): Genome sequencing to study the core and pangenomes of soil and plant-associated prokaryotes.</title>
        <authorList>
            <person name="Whitman W."/>
        </authorList>
    </citation>
    <scope>NUCLEOTIDE SEQUENCE [LARGE SCALE GENOMIC DNA]</scope>
    <source>
        <strain evidence="2 3">BR 11865</strain>
    </source>
</reference>